<protein>
    <submittedName>
        <fullName evidence="2">Uncharacterized protein</fullName>
    </submittedName>
</protein>
<proteinExistence type="predicted"/>
<keyword evidence="1" id="KW-1133">Transmembrane helix</keyword>
<gene>
    <name evidence="2" type="ORF">SAMN05443144_10771</name>
</gene>
<dbReference type="Proteomes" id="UP000184041">
    <property type="component" value="Unassembled WGS sequence"/>
</dbReference>
<reference evidence="2 3" key="1">
    <citation type="submission" date="2016-11" db="EMBL/GenBank/DDBJ databases">
        <authorList>
            <person name="Jaros S."/>
            <person name="Januszkiewicz K."/>
            <person name="Wedrychowicz H."/>
        </authorList>
    </citation>
    <scope>NUCLEOTIDE SEQUENCE [LARGE SCALE GENOMIC DNA]</scope>
    <source>
        <strain evidence="2 3">DSM 21986</strain>
    </source>
</reference>
<sequence>MTLSANPCISNTNNMMKNMTEFVYFTQFLFKKKIPMGYHSQWSLVSVIVAFMLFNAVVSTAVGQQTLPDSRQQISAAVSPAPGSMQAGAMVLGYNADTTLSTLREGTNNLICIADDPRDSQFHVACYHKDLDPFMERGRALKAKGMSRKEVDLIRRSEINSGQLPMPEKPMALYSLSGPADAFNYDDATAEEVSPTYVVYIPFATEASTGLATKPASKGAPWIMEPGTPWAHIMVTTGETIDKQVETESP</sequence>
<feature type="transmembrane region" description="Helical" evidence="1">
    <location>
        <begin position="42"/>
        <end position="62"/>
    </location>
</feature>
<dbReference type="EMBL" id="FQUS01000007">
    <property type="protein sequence ID" value="SHF29749.1"/>
    <property type="molecule type" value="Genomic_DNA"/>
</dbReference>
<evidence type="ECO:0000256" key="1">
    <source>
        <dbReference type="SAM" id="Phobius"/>
    </source>
</evidence>
<keyword evidence="1" id="KW-0472">Membrane</keyword>
<evidence type="ECO:0000313" key="3">
    <source>
        <dbReference type="Proteomes" id="UP000184041"/>
    </source>
</evidence>
<name>A0A1M5AHI1_9BACT</name>
<dbReference type="STRING" id="1194090.SAMN05443144_10771"/>
<organism evidence="2 3">
    <name type="scientific">Fodinibius roseus</name>
    <dbReference type="NCBI Taxonomy" id="1194090"/>
    <lineage>
        <taxon>Bacteria</taxon>
        <taxon>Pseudomonadati</taxon>
        <taxon>Balneolota</taxon>
        <taxon>Balneolia</taxon>
        <taxon>Balneolales</taxon>
        <taxon>Balneolaceae</taxon>
        <taxon>Fodinibius</taxon>
    </lineage>
</organism>
<dbReference type="AlphaFoldDB" id="A0A1M5AHI1"/>
<keyword evidence="3" id="KW-1185">Reference proteome</keyword>
<keyword evidence="1" id="KW-0812">Transmembrane</keyword>
<accession>A0A1M5AHI1</accession>
<evidence type="ECO:0000313" key="2">
    <source>
        <dbReference type="EMBL" id="SHF29749.1"/>
    </source>
</evidence>